<accession>A0ABR1CLD3</accession>
<keyword evidence="2" id="KW-1185">Reference proteome</keyword>
<dbReference type="Proteomes" id="UP001303046">
    <property type="component" value="Unassembled WGS sequence"/>
</dbReference>
<gene>
    <name evidence="1" type="primary">Necator_chrII.g8013</name>
    <name evidence="1" type="ORF">RB195_020219</name>
</gene>
<sequence length="119" mass="13250">MEDSSRTFVSRASSTDKAETMLNELNEAGKRTGLRINGKKTRFLKTAYCEDGGQLEGSQIVETSSYIYLERLMSMGNDSKEELKGRTRPGWAAFAPVREATARLNSNISSSWETADKMV</sequence>
<evidence type="ECO:0000313" key="2">
    <source>
        <dbReference type="Proteomes" id="UP001303046"/>
    </source>
</evidence>
<comment type="caution">
    <text evidence="1">The sequence shown here is derived from an EMBL/GenBank/DDBJ whole genome shotgun (WGS) entry which is preliminary data.</text>
</comment>
<evidence type="ECO:0000313" key="1">
    <source>
        <dbReference type="EMBL" id="KAK6737996.1"/>
    </source>
</evidence>
<proteinExistence type="predicted"/>
<reference evidence="1 2" key="1">
    <citation type="submission" date="2023-08" db="EMBL/GenBank/DDBJ databases">
        <title>A Necator americanus chromosomal reference genome.</title>
        <authorList>
            <person name="Ilik V."/>
            <person name="Petrzelkova K.J."/>
            <person name="Pardy F."/>
            <person name="Fuh T."/>
            <person name="Niatou-Singa F.S."/>
            <person name="Gouil Q."/>
            <person name="Baker L."/>
            <person name="Ritchie M.E."/>
            <person name="Jex A.R."/>
            <person name="Gazzola D."/>
            <person name="Li H."/>
            <person name="Toshio Fujiwara R."/>
            <person name="Zhan B."/>
            <person name="Aroian R.V."/>
            <person name="Pafco B."/>
            <person name="Schwarz E.M."/>
        </authorList>
    </citation>
    <scope>NUCLEOTIDE SEQUENCE [LARGE SCALE GENOMIC DNA]</scope>
    <source>
        <strain evidence="1 2">Aroian</strain>
        <tissue evidence="1">Whole animal</tissue>
    </source>
</reference>
<protein>
    <recommendedName>
        <fullName evidence="3">Reverse transcriptase domain-containing protein</fullName>
    </recommendedName>
</protein>
<organism evidence="1 2">
    <name type="scientific">Necator americanus</name>
    <name type="common">Human hookworm</name>
    <dbReference type="NCBI Taxonomy" id="51031"/>
    <lineage>
        <taxon>Eukaryota</taxon>
        <taxon>Metazoa</taxon>
        <taxon>Ecdysozoa</taxon>
        <taxon>Nematoda</taxon>
        <taxon>Chromadorea</taxon>
        <taxon>Rhabditida</taxon>
        <taxon>Rhabditina</taxon>
        <taxon>Rhabditomorpha</taxon>
        <taxon>Strongyloidea</taxon>
        <taxon>Ancylostomatidae</taxon>
        <taxon>Bunostominae</taxon>
        <taxon>Necator</taxon>
    </lineage>
</organism>
<dbReference type="EMBL" id="JAVFWL010000002">
    <property type="protein sequence ID" value="KAK6737996.1"/>
    <property type="molecule type" value="Genomic_DNA"/>
</dbReference>
<evidence type="ECO:0008006" key="3">
    <source>
        <dbReference type="Google" id="ProtNLM"/>
    </source>
</evidence>
<name>A0ABR1CLD3_NECAM</name>